<comment type="function">
    <text evidence="3">Binds together with bS18 to 16S ribosomal RNA.</text>
</comment>
<dbReference type="EMBL" id="MNXQ01000031">
    <property type="protein sequence ID" value="OIP03602.1"/>
    <property type="molecule type" value="Genomic_DNA"/>
</dbReference>
<name>A0A1J5B6J5_9BACT</name>
<dbReference type="PANTHER" id="PTHR21011:SF1">
    <property type="entry name" value="SMALL RIBOSOMAL SUBUNIT PROTEIN BS6M"/>
    <property type="match status" value="1"/>
</dbReference>
<dbReference type="GO" id="GO:0003735">
    <property type="term" value="F:structural constituent of ribosome"/>
    <property type="evidence" value="ECO:0007669"/>
    <property type="project" value="InterPro"/>
</dbReference>
<keyword evidence="3" id="KW-0694">RNA-binding</keyword>
<sequence length="93" mass="10493">MSIYEFALVLREEAGKSEAELKKIAAEIVSKVKGKITSINSLGLKQLSYPVKKALKGWVLFMEIEAEGSEMKSLDRNLKINDQVLRNLIIKKE</sequence>
<dbReference type="GO" id="GO:1990904">
    <property type="term" value="C:ribonucleoprotein complex"/>
    <property type="evidence" value="ECO:0007669"/>
    <property type="project" value="UniProtKB-KW"/>
</dbReference>
<dbReference type="InterPro" id="IPR035980">
    <property type="entry name" value="Ribosomal_bS6_sf"/>
</dbReference>
<dbReference type="InterPro" id="IPR014717">
    <property type="entry name" value="Transl_elong_EF1B/ribsomal_bS6"/>
</dbReference>
<dbReference type="InterPro" id="IPR000529">
    <property type="entry name" value="Ribosomal_bS6"/>
</dbReference>
<proteinExistence type="inferred from homology"/>
<dbReference type="SUPFAM" id="SSF54995">
    <property type="entry name" value="Ribosomal protein S6"/>
    <property type="match status" value="1"/>
</dbReference>
<dbReference type="GO" id="GO:0005737">
    <property type="term" value="C:cytoplasm"/>
    <property type="evidence" value="ECO:0007669"/>
    <property type="project" value="UniProtKB-ARBA"/>
</dbReference>
<dbReference type="Pfam" id="PF01250">
    <property type="entry name" value="Ribosomal_S6"/>
    <property type="match status" value="1"/>
</dbReference>
<dbReference type="Proteomes" id="UP000183605">
    <property type="component" value="Unassembled WGS sequence"/>
</dbReference>
<dbReference type="GO" id="GO:0005840">
    <property type="term" value="C:ribosome"/>
    <property type="evidence" value="ECO:0007669"/>
    <property type="project" value="UniProtKB-KW"/>
</dbReference>
<keyword evidence="3 4" id="KW-0689">Ribosomal protein</keyword>
<comment type="caution">
    <text evidence="4">The sequence shown here is derived from an EMBL/GenBank/DDBJ whole genome shotgun (WGS) entry which is preliminary data.</text>
</comment>
<dbReference type="GO" id="GO:0070181">
    <property type="term" value="F:small ribosomal subunit rRNA binding"/>
    <property type="evidence" value="ECO:0007669"/>
    <property type="project" value="TreeGrafter"/>
</dbReference>
<organism evidence="4 5">
    <name type="scientific">Candidatus Beckwithbacteria bacterium CG2_30_44_31</name>
    <dbReference type="NCBI Taxonomy" id="1805035"/>
    <lineage>
        <taxon>Bacteria</taxon>
        <taxon>Candidatus Beckwithiibacteriota</taxon>
    </lineage>
</organism>
<gene>
    <name evidence="3" type="primary">rpsF</name>
    <name evidence="4" type="ORF">AUK18_01610</name>
</gene>
<dbReference type="AlphaFoldDB" id="A0A1J5B6J5"/>
<evidence type="ECO:0000313" key="4">
    <source>
        <dbReference type="EMBL" id="OIP03602.1"/>
    </source>
</evidence>
<dbReference type="CDD" id="cd00473">
    <property type="entry name" value="bS6"/>
    <property type="match status" value="1"/>
</dbReference>
<protein>
    <recommendedName>
        <fullName evidence="2 3">Small ribosomal subunit protein bS6</fullName>
    </recommendedName>
</protein>
<evidence type="ECO:0000256" key="3">
    <source>
        <dbReference type="HAMAP-Rule" id="MF_00360"/>
    </source>
</evidence>
<evidence type="ECO:0000256" key="2">
    <source>
        <dbReference type="ARBA" id="ARBA00035294"/>
    </source>
</evidence>
<dbReference type="InterPro" id="IPR020814">
    <property type="entry name" value="Ribosomal_S6_plastid/chlpt"/>
</dbReference>
<dbReference type="PANTHER" id="PTHR21011">
    <property type="entry name" value="MITOCHONDRIAL 28S RIBOSOMAL PROTEIN S6"/>
    <property type="match status" value="1"/>
</dbReference>
<dbReference type="NCBIfam" id="TIGR00166">
    <property type="entry name" value="S6"/>
    <property type="match status" value="1"/>
</dbReference>
<dbReference type="GO" id="GO:0006412">
    <property type="term" value="P:translation"/>
    <property type="evidence" value="ECO:0007669"/>
    <property type="project" value="UniProtKB-UniRule"/>
</dbReference>
<evidence type="ECO:0000313" key="5">
    <source>
        <dbReference type="Proteomes" id="UP000183605"/>
    </source>
</evidence>
<reference evidence="4 5" key="1">
    <citation type="journal article" date="2016" name="Environ. Microbiol.">
        <title>Genomic resolution of a cold subsurface aquifer community provides metabolic insights for novel microbes adapted to high CO concentrations.</title>
        <authorList>
            <person name="Probst A.J."/>
            <person name="Castelle C.J."/>
            <person name="Singh A."/>
            <person name="Brown C.T."/>
            <person name="Anantharaman K."/>
            <person name="Sharon I."/>
            <person name="Hug L.A."/>
            <person name="Burstein D."/>
            <person name="Emerson J.B."/>
            <person name="Thomas B.C."/>
            <person name="Banfield J.F."/>
        </authorList>
    </citation>
    <scope>NUCLEOTIDE SEQUENCE [LARGE SCALE GENOMIC DNA]</scope>
    <source>
        <strain evidence="4">CG2_30_44_31</strain>
    </source>
</reference>
<keyword evidence="3" id="KW-0687">Ribonucleoprotein</keyword>
<keyword evidence="3" id="KW-0699">rRNA-binding</keyword>
<dbReference type="HAMAP" id="MF_00360">
    <property type="entry name" value="Ribosomal_bS6"/>
    <property type="match status" value="1"/>
</dbReference>
<evidence type="ECO:0000256" key="1">
    <source>
        <dbReference type="ARBA" id="ARBA00009512"/>
    </source>
</evidence>
<dbReference type="Gene3D" id="3.30.70.60">
    <property type="match status" value="1"/>
</dbReference>
<comment type="similarity">
    <text evidence="1 3">Belongs to the bacterial ribosomal protein bS6 family.</text>
</comment>
<accession>A0A1J5B6J5</accession>